<name>A0A8K0SKG9_9HYPO</name>
<evidence type="ECO:0000313" key="2">
    <source>
        <dbReference type="Proteomes" id="UP000813444"/>
    </source>
</evidence>
<evidence type="ECO:0000313" key="1">
    <source>
        <dbReference type="EMBL" id="KAH7308219.1"/>
    </source>
</evidence>
<dbReference type="Proteomes" id="UP000813444">
    <property type="component" value="Unassembled WGS sequence"/>
</dbReference>
<protein>
    <submittedName>
        <fullName evidence="1">Uncharacterized protein</fullName>
    </submittedName>
</protein>
<organism evidence="1 2">
    <name type="scientific">Stachybotrys elegans</name>
    <dbReference type="NCBI Taxonomy" id="80388"/>
    <lineage>
        <taxon>Eukaryota</taxon>
        <taxon>Fungi</taxon>
        <taxon>Dikarya</taxon>
        <taxon>Ascomycota</taxon>
        <taxon>Pezizomycotina</taxon>
        <taxon>Sordariomycetes</taxon>
        <taxon>Hypocreomycetidae</taxon>
        <taxon>Hypocreales</taxon>
        <taxon>Stachybotryaceae</taxon>
        <taxon>Stachybotrys</taxon>
    </lineage>
</organism>
<accession>A0A8K0SKG9</accession>
<reference evidence="1" key="1">
    <citation type="journal article" date="2021" name="Nat. Commun.">
        <title>Genetic determinants of endophytism in the Arabidopsis root mycobiome.</title>
        <authorList>
            <person name="Mesny F."/>
            <person name="Miyauchi S."/>
            <person name="Thiergart T."/>
            <person name="Pickel B."/>
            <person name="Atanasova L."/>
            <person name="Karlsson M."/>
            <person name="Huettel B."/>
            <person name="Barry K.W."/>
            <person name="Haridas S."/>
            <person name="Chen C."/>
            <person name="Bauer D."/>
            <person name="Andreopoulos W."/>
            <person name="Pangilinan J."/>
            <person name="LaButti K."/>
            <person name="Riley R."/>
            <person name="Lipzen A."/>
            <person name="Clum A."/>
            <person name="Drula E."/>
            <person name="Henrissat B."/>
            <person name="Kohler A."/>
            <person name="Grigoriev I.V."/>
            <person name="Martin F.M."/>
            <person name="Hacquard S."/>
        </authorList>
    </citation>
    <scope>NUCLEOTIDE SEQUENCE</scope>
    <source>
        <strain evidence="1">MPI-CAGE-CH-0235</strain>
    </source>
</reference>
<keyword evidence="2" id="KW-1185">Reference proteome</keyword>
<gene>
    <name evidence="1" type="ORF">B0I35DRAFT_464484</name>
</gene>
<sequence>MEQYLQRSAGQTRVSGTWAKEAGRVGKFVTILEGTAPGQSAHVPSRGTTGAEVLGADVNRLMGYLVQTADQFTAAVMFLSSGPMLAMYITAKVLSPANDMRTSKEARRFEDSMAGMQIQCHWRFIYIAQGVLSAESLRFSLLLLRRPREHFGCMITPAILGRRVDCADALGGPGRYLEPWKHTTLSDRPSHSLLGQQHFFTARSPTRDRFALQTR</sequence>
<comment type="caution">
    <text evidence="1">The sequence shown here is derived from an EMBL/GenBank/DDBJ whole genome shotgun (WGS) entry which is preliminary data.</text>
</comment>
<proteinExistence type="predicted"/>
<dbReference type="AlphaFoldDB" id="A0A8K0SKG9"/>
<dbReference type="EMBL" id="JAGPNK010000016">
    <property type="protein sequence ID" value="KAH7308219.1"/>
    <property type="molecule type" value="Genomic_DNA"/>
</dbReference>